<sequence>MQVVADGQETAKAEEGPDHGSWRGRIVVWQGPANGEEDHGRGVNGRRPSSGGEPVGGGQGEPGPSGRGENHIDCMASGREGAGVKRDGELGSRV</sequence>
<accession>E7C5A6</accession>
<evidence type="ECO:0000256" key="1">
    <source>
        <dbReference type="SAM" id="MobiDB-lite"/>
    </source>
</evidence>
<feature type="compositionally biased region" description="Gly residues" evidence="1">
    <location>
        <begin position="53"/>
        <end position="66"/>
    </location>
</feature>
<organism evidence="2">
    <name type="scientific">uncultured verrucomicrobium HF0500_18J03</name>
    <dbReference type="NCBI Taxonomy" id="723599"/>
    <lineage>
        <taxon>Bacteria</taxon>
        <taxon>Pseudomonadati</taxon>
        <taxon>Verrucomicrobiota</taxon>
        <taxon>environmental samples</taxon>
    </lineage>
</organism>
<dbReference type="AlphaFoldDB" id="E7C5A6"/>
<evidence type="ECO:0000313" key="2">
    <source>
        <dbReference type="EMBL" id="ADI22630.1"/>
    </source>
</evidence>
<protein>
    <submittedName>
        <fullName evidence="2">Uncharacterized protein</fullName>
    </submittedName>
</protein>
<feature type="compositionally biased region" description="Basic and acidic residues" evidence="1">
    <location>
        <begin position="82"/>
        <end position="94"/>
    </location>
</feature>
<proteinExistence type="predicted"/>
<feature type="region of interest" description="Disordered" evidence="1">
    <location>
        <begin position="1"/>
        <end position="94"/>
    </location>
</feature>
<name>E7C5A6_9BACT</name>
<feature type="compositionally biased region" description="Basic and acidic residues" evidence="1">
    <location>
        <begin position="9"/>
        <end position="21"/>
    </location>
</feature>
<dbReference type="EMBL" id="GU567992">
    <property type="protein sequence ID" value="ADI22630.1"/>
    <property type="molecule type" value="Genomic_DNA"/>
</dbReference>
<reference evidence="2" key="1">
    <citation type="submission" date="2010-01" db="EMBL/GenBank/DDBJ databases">
        <title>Genome fragments of uncultured bacteria from the North Pacific subtropical Gyre.</title>
        <authorList>
            <person name="Pham V.D."/>
            <person name="Delong E.F."/>
        </authorList>
    </citation>
    <scope>NUCLEOTIDE SEQUENCE</scope>
</reference>